<dbReference type="Pfam" id="PF23410">
    <property type="entry name" value="Beta-prop_VPS8"/>
    <property type="match status" value="1"/>
</dbReference>
<dbReference type="STRING" id="47428.A0A284QMX4"/>
<feature type="domain" description="VPS8-like TPR-like repeats" evidence="4">
    <location>
        <begin position="1363"/>
        <end position="1507"/>
    </location>
</feature>
<accession>A0A284QMX4</accession>
<dbReference type="SUPFAM" id="SSF50978">
    <property type="entry name" value="WD40 repeat-like"/>
    <property type="match status" value="1"/>
</dbReference>
<organism evidence="5 6">
    <name type="scientific">Armillaria ostoyae</name>
    <name type="common">Armillaria root rot fungus</name>
    <dbReference type="NCBI Taxonomy" id="47428"/>
    <lineage>
        <taxon>Eukaryota</taxon>
        <taxon>Fungi</taxon>
        <taxon>Dikarya</taxon>
        <taxon>Basidiomycota</taxon>
        <taxon>Agaricomycotina</taxon>
        <taxon>Agaricomycetes</taxon>
        <taxon>Agaricomycetidae</taxon>
        <taxon>Agaricales</taxon>
        <taxon>Marasmiineae</taxon>
        <taxon>Physalacriaceae</taxon>
        <taxon>Armillaria</taxon>
    </lineage>
</organism>
<evidence type="ECO:0000313" key="6">
    <source>
        <dbReference type="Proteomes" id="UP000219338"/>
    </source>
</evidence>
<proteinExistence type="inferred from homology"/>
<sequence>MSSPFSASVQLADAEDAPTIRAPSLHFSDNEDQDSGFEYSEQPGDYSSRIEELLGDEDSEAEGSALGDDTDGDGFLYTGVDADTSTSSGYRQQLRDVLGHDNEDDSDMDTREVEQSLLISGDTTNQEDMLNGDVLSDNAPSSPDVLAIASSRMSTPDLAGSNGLARPFLHPNVSRLRSYTPQPSRISSPASGPANHAPASSPSHFSLSRVSSLSNLHTASGTEENGTSSSKPPHTDVFKWTELRVIEQQLKAKSPKVSSILGAPFLGSPTALAANGLICIGTEEGRIYVFDFKQKLVCVCGTEATGKTAGPVTALALSFDHTYVVSGHSSGFIQLYDLKTPNSPVRTVPPTTVLAISTGRKEGHIQGSRIVNVGFVAGRHTAIVSADEHGLAFYHSLGKMLFIEASDILRILGKYPLDSLPSSDGSPSVTSTTRRRKSRYSILAMMPLPLGTTSHPTDAYNVVALLTSTKLVIVGLKPTPKTWFKCPRGIEQDPDLPRTKLSPKGSLSWFPSVLPNSSGKVEVVENYPLNHSGSPINPRLAYSWGRTLYILQVFESKVKQTFRNSRSGKASEVEVGTIGFENLGKWSADDDILAVQWLNVNQVLIFTAISLEVYDIHVSKPVERVPFDGFSLVSPSLKHSMKGTMTYSDCASDVAHSIRVYKGKVFLLGRENFRVGTLLTWADKILAFVQSGDFLSAIDMTRLYYVGAAPGNQNGLPEDADLRKDTVGQKMRDLMVASARYAFSEDRMTDSTHITPDGRGVDRTSLFEGLVATCCRACIALDDFEFLFEDLFQQYDDSGIVRIYLLQLERFVLDNEIRFVPPRITQRLVAMHNEDERPDLVERIIWHIDPACLDLNQAIHLCQQHHLYDALIYIYTRALRDYVAPVVELLGLIRRVNQYRKSNMDTWDESTMEPIILSAYKIYPYLANILSGLTYPSEEPLPEEDRYQAKKDVYSFLFSGRSSVWPVGEGGSLILTSDEEGGVEPTYPYARLLLLFDAECFLHSLDIAFEDLGDETQGISRLVYIQILLEILSSGSLASRDVTFVNIFIARNVPKYYHFLPMSVSTSHNILISLADDPDASTREDRQLAAEYLLSVYTPHDIDRVVQHFNDAGFYRILRKWHRQDRKWRPLLSTYIEDADLHPSELFHSIDEVLQISEGESKHISTELVTTIADALPRLLQASIPMTANLLDIHISDLHSRALESLGPRGDYKRFVYLQHLLGPPRPEDEEYNNVPSRPPSQSHALDDLRQTYVALQCQFHPQDVINVLKYLSSSRLDWSGVVAVCEEKEIYGAAVWALNQQGHPLDALTKAEIFEKRLTLRVIEALGSAESAEADSDIKKAVDGLVDLARSGISVCLDRSLSTSPDVSLEDIWLQLLGSQINCIQSVSGSCSETLSSFTPDSRAHADRILDVERQTLDTLRSVIQETFTSLVSISSSRALSFPRLFKRLVNSAIQMPSSKGTHYTEFRTILTSMLESYRSEGDMLIITKHLLDRDLFQGMAELTREQNRGWTPSKGVCSNVTPKPGNLLSCLEQDVHIIVHAPRFNSNV</sequence>
<dbReference type="Proteomes" id="UP000219338">
    <property type="component" value="Unassembled WGS sequence"/>
</dbReference>
<dbReference type="PANTHER" id="PTHR12616:SF8">
    <property type="entry name" value="VACUOLAR PROTEIN SORTING-ASSOCIATED PROTEIN 8 HOMOLOG"/>
    <property type="match status" value="1"/>
</dbReference>
<evidence type="ECO:0000256" key="1">
    <source>
        <dbReference type="ARBA" id="ARBA00009422"/>
    </source>
</evidence>
<gene>
    <name evidence="5" type="ORF">ARMOST_01066</name>
</gene>
<reference evidence="6" key="1">
    <citation type="journal article" date="2017" name="Nat. Ecol. Evol.">
        <title>Genome expansion and lineage-specific genetic innovations in the forest pathogenic fungi Armillaria.</title>
        <authorList>
            <person name="Sipos G."/>
            <person name="Prasanna A.N."/>
            <person name="Walter M.C."/>
            <person name="O'Connor E."/>
            <person name="Balint B."/>
            <person name="Krizsan K."/>
            <person name="Kiss B."/>
            <person name="Hess J."/>
            <person name="Varga T."/>
            <person name="Slot J."/>
            <person name="Riley R."/>
            <person name="Boka B."/>
            <person name="Rigling D."/>
            <person name="Barry K."/>
            <person name="Lee J."/>
            <person name="Mihaltcheva S."/>
            <person name="LaButti K."/>
            <person name="Lipzen A."/>
            <person name="Waldron R."/>
            <person name="Moloney N.M."/>
            <person name="Sperisen C."/>
            <person name="Kredics L."/>
            <person name="Vagvoelgyi C."/>
            <person name="Patrignani A."/>
            <person name="Fitzpatrick D."/>
            <person name="Nagy I."/>
            <person name="Doyle S."/>
            <person name="Anderson J.B."/>
            <person name="Grigoriev I.V."/>
            <person name="Gueldener U."/>
            <person name="Muensterkoetter M."/>
            <person name="Nagy L.G."/>
        </authorList>
    </citation>
    <scope>NUCLEOTIDE SEQUENCE [LARGE SCALE GENOMIC DNA]</scope>
    <source>
        <strain evidence="6">C18/9</strain>
    </source>
</reference>
<feature type="compositionally biased region" description="Polar residues" evidence="2">
    <location>
        <begin position="175"/>
        <end position="190"/>
    </location>
</feature>
<dbReference type="PANTHER" id="PTHR12616">
    <property type="entry name" value="VACUOLAR PROTEIN SORTING VPS41"/>
    <property type="match status" value="1"/>
</dbReference>
<dbReference type="GO" id="GO:0005770">
    <property type="term" value="C:late endosome"/>
    <property type="evidence" value="ECO:0007669"/>
    <property type="project" value="TreeGrafter"/>
</dbReference>
<comment type="similarity">
    <text evidence="1">Belongs to the VPS8 family.</text>
</comment>
<feature type="region of interest" description="Disordered" evidence="2">
    <location>
        <begin position="1"/>
        <end position="142"/>
    </location>
</feature>
<dbReference type="Gene3D" id="2.130.10.10">
    <property type="entry name" value="YVTN repeat-like/Quinoprotein amine dehydrogenase"/>
    <property type="match status" value="1"/>
</dbReference>
<evidence type="ECO:0000256" key="2">
    <source>
        <dbReference type="SAM" id="MobiDB-lite"/>
    </source>
</evidence>
<dbReference type="GO" id="GO:0030897">
    <property type="term" value="C:HOPS complex"/>
    <property type="evidence" value="ECO:0007669"/>
    <property type="project" value="TreeGrafter"/>
</dbReference>
<dbReference type="Pfam" id="PF12816">
    <property type="entry name" value="TPR_Vps8"/>
    <property type="match status" value="1"/>
</dbReference>
<name>A0A284QMX4_ARMOS</name>
<dbReference type="GO" id="GO:0006623">
    <property type="term" value="P:protein targeting to vacuole"/>
    <property type="evidence" value="ECO:0007669"/>
    <property type="project" value="InterPro"/>
</dbReference>
<dbReference type="InterPro" id="IPR059070">
    <property type="entry name" value="TPR_VPS8_2"/>
</dbReference>
<feature type="compositionally biased region" description="Polar residues" evidence="2">
    <location>
        <begin position="117"/>
        <end position="128"/>
    </location>
</feature>
<protein>
    <submittedName>
        <fullName evidence="5">Uncharacterized protein</fullName>
    </submittedName>
</protein>
<keyword evidence="6" id="KW-1185">Reference proteome</keyword>
<evidence type="ECO:0000259" key="4">
    <source>
        <dbReference type="Pfam" id="PF25066"/>
    </source>
</evidence>
<dbReference type="Pfam" id="PF25066">
    <property type="entry name" value="TPR_VPS8_2"/>
    <property type="match status" value="1"/>
</dbReference>
<dbReference type="InterPro" id="IPR025941">
    <property type="entry name" value="Vps8_central_dom"/>
</dbReference>
<feature type="region of interest" description="Disordered" evidence="2">
    <location>
        <begin position="174"/>
        <end position="206"/>
    </location>
</feature>
<evidence type="ECO:0000259" key="3">
    <source>
        <dbReference type="Pfam" id="PF12816"/>
    </source>
</evidence>
<dbReference type="OMA" id="NQLFFHQ"/>
<dbReference type="InterPro" id="IPR045111">
    <property type="entry name" value="Vps41/Vps8"/>
</dbReference>
<dbReference type="InterPro" id="IPR036322">
    <property type="entry name" value="WD40_repeat_dom_sf"/>
</dbReference>
<dbReference type="EMBL" id="FUEG01000001">
    <property type="protein sequence ID" value="SJK97811.1"/>
    <property type="molecule type" value="Genomic_DNA"/>
</dbReference>
<feature type="domain" description="Vacuolar protein sorting-associated protein 8 central" evidence="3">
    <location>
        <begin position="803"/>
        <end position="1009"/>
    </location>
</feature>
<dbReference type="InterPro" id="IPR015943">
    <property type="entry name" value="WD40/YVTN_repeat-like_dom_sf"/>
</dbReference>
<dbReference type="OrthoDB" id="289913at2759"/>
<dbReference type="GO" id="GO:0034058">
    <property type="term" value="P:endosomal vesicle fusion"/>
    <property type="evidence" value="ECO:0007669"/>
    <property type="project" value="TreeGrafter"/>
</dbReference>
<evidence type="ECO:0000313" key="5">
    <source>
        <dbReference type="EMBL" id="SJK97811.1"/>
    </source>
</evidence>